<feature type="compositionally biased region" description="Basic and acidic residues" evidence="1">
    <location>
        <begin position="38"/>
        <end position="58"/>
    </location>
</feature>
<keyword evidence="3" id="KW-1185">Reference proteome</keyword>
<name>A0A9P6NAW9_9BASI</name>
<feature type="region of interest" description="Disordered" evidence="1">
    <location>
        <begin position="1"/>
        <end position="70"/>
    </location>
</feature>
<dbReference type="Proteomes" id="UP000886653">
    <property type="component" value="Unassembled WGS sequence"/>
</dbReference>
<proteinExistence type="predicted"/>
<sequence>MGMKEKRLNGGSKLQEAVDNSQAPSTSTPTATTTILGSHERLEGNESMGEKEKSKVKEAPQMPTAHVDTKNKTAEVWASLDERQRARLFVRFGLDYGSRADRNYFELLSEVGLVDLSMEKSCELWEEPRAGRLKALVHQFIHSLQNFKTRCWSGWSRGAGAVDQK</sequence>
<evidence type="ECO:0000313" key="2">
    <source>
        <dbReference type="EMBL" id="KAG0140495.1"/>
    </source>
</evidence>
<organism evidence="2 3">
    <name type="scientific">Cronartium quercuum f. sp. fusiforme G11</name>
    <dbReference type="NCBI Taxonomy" id="708437"/>
    <lineage>
        <taxon>Eukaryota</taxon>
        <taxon>Fungi</taxon>
        <taxon>Dikarya</taxon>
        <taxon>Basidiomycota</taxon>
        <taxon>Pucciniomycotina</taxon>
        <taxon>Pucciniomycetes</taxon>
        <taxon>Pucciniales</taxon>
        <taxon>Coleosporiaceae</taxon>
        <taxon>Cronartium</taxon>
    </lineage>
</organism>
<dbReference type="AlphaFoldDB" id="A0A9P6NAW9"/>
<gene>
    <name evidence="2" type="ORF">CROQUDRAFT_665115</name>
</gene>
<dbReference type="EMBL" id="MU167440">
    <property type="protein sequence ID" value="KAG0140495.1"/>
    <property type="molecule type" value="Genomic_DNA"/>
</dbReference>
<comment type="caution">
    <text evidence="2">The sequence shown here is derived from an EMBL/GenBank/DDBJ whole genome shotgun (WGS) entry which is preliminary data.</text>
</comment>
<evidence type="ECO:0000256" key="1">
    <source>
        <dbReference type="SAM" id="MobiDB-lite"/>
    </source>
</evidence>
<reference evidence="2" key="1">
    <citation type="submission" date="2013-11" db="EMBL/GenBank/DDBJ databases">
        <title>Genome sequence of the fusiform rust pathogen reveals effectors for host alternation and coevolution with pine.</title>
        <authorList>
            <consortium name="DOE Joint Genome Institute"/>
            <person name="Smith K."/>
            <person name="Pendleton A."/>
            <person name="Kubisiak T."/>
            <person name="Anderson C."/>
            <person name="Salamov A."/>
            <person name="Aerts A."/>
            <person name="Riley R."/>
            <person name="Clum A."/>
            <person name="Lindquist E."/>
            <person name="Ence D."/>
            <person name="Campbell M."/>
            <person name="Kronenberg Z."/>
            <person name="Feau N."/>
            <person name="Dhillon B."/>
            <person name="Hamelin R."/>
            <person name="Burleigh J."/>
            <person name="Smith J."/>
            <person name="Yandell M."/>
            <person name="Nelson C."/>
            <person name="Grigoriev I."/>
            <person name="Davis J."/>
        </authorList>
    </citation>
    <scope>NUCLEOTIDE SEQUENCE</scope>
    <source>
        <strain evidence="2">G11</strain>
    </source>
</reference>
<feature type="compositionally biased region" description="Low complexity" evidence="1">
    <location>
        <begin position="23"/>
        <end position="34"/>
    </location>
</feature>
<accession>A0A9P6NAW9</accession>
<protein>
    <submittedName>
        <fullName evidence="2">Uncharacterized protein</fullName>
    </submittedName>
</protein>
<evidence type="ECO:0000313" key="3">
    <source>
        <dbReference type="Proteomes" id="UP000886653"/>
    </source>
</evidence>